<evidence type="ECO:0000313" key="1">
    <source>
        <dbReference type="EMBL" id="MFD2212699.1"/>
    </source>
</evidence>
<name>A0ABW5BSZ2_9BACI</name>
<dbReference type="EMBL" id="JBHUIK010000001">
    <property type="protein sequence ID" value="MFD2212699.1"/>
    <property type="molecule type" value="Genomic_DNA"/>
</dbReference>
<evidence type="ECO:0000313" key="2">
    <source>
        <dbReference type="Proteomes" id="UP001597318"/>
    </source>
</evidence>
<gene>
    <name evidence="1" type="ORF">ACFSKK_03125</name>
</gene>
<reference evidence="2" key="1">
    <citation type="journal article" date="2019" name="Int. J. Syst. Evol. Microbiol.">
        <title>The Global Catalogue of Microorganisms (GCM) 10K type strain sequencing project: providing services to taxonomists for standard genome sequencing and annotation.</title>
        <authorList>
            <consortium name="The Broad Institute Genomics Platform"/>
            <consortium name="The Broad Institute Genome Sequencing Center for Infectious Disease"/>
            <person name="Wu L."/>
            <person name="Ma J."/>
        </authorList>
    </citation>
    <scope>NUCLEOTIDE SEQUENCE [LARGE SCALE GENOMIC DNA]</scope>
    <source>
        <strain evidence="2">CGMCC 1.15474</strain>
    </source>
</reference>
<accession>A0ABW5BSZ2</accession>
<proteinExistence type="predicted"/>
<sequence>MLNSYLENSITNYNSIFTSLKDSFKWHADDKILMLVSTMYIVNDTNFDIERYSRITDYIKANVGFFSYLKSTQRFTTAATLDLMTSDPKEGFKKLLGIYEKLIQEGFSRTTFTYIAAGTLLKLDDSKIDVYIKKSFDIFRGMKEHHFFLTGSGDYPLATLLAQTGDDVSCSIERIEKYYQELHKKGFYRGDSLQFLSHILALDSNLEKENLAQKCLDVKELLTNNGIKVKTAYYPYVGILALLEQPENYIQTITMIYERLNSDKKFKWQKDINFMVAIVFLLKEKTELGDIVTAGLSTSIESILQAQQAAMIASVSAATAASSSSNGGE</sequence>
<comment type="caution">
    <text evidence="1">The sequence shown here is derived from an EMBL/GenBank/DDBJ whole genome shotgun (WGS) entry which is preliminary data.</text>
</comment>
<keyword evidence="2" id="KW-1185">Reference proteome</keyword>
<dbReference type="InterPro" id="IPR025062">
    <property type="entry name" value="DUF4003"/>
</dbReference>
<dbReference type="RefSeq" id="WP_379050031.1">
    <property type="nucleotide sequence ID" value="NZ_JBHUIK010000001.1"/>
</dbReference>
<dbReference type="Pfam" id="PF13170">
    <property type="entry name" value="DUF4003"/>
    <property type="match status" value="1"/>
</dbReference>
<protein>
    <submittedName>
        <fullName evidence="1">DUF4003 family protein</fullName>
    </submittedName>
</protein>
<organism evidence="1 2">
    <name type="scientific">Metabacillus endolithicus</name>
    <dbReference type="NCBI Taxonomy" id="1535204"/>
    <lineage>
        <taxon>Bacteria</taxon>
        <taxon>Bacillati</taxon>
        <taxon>Bacillota</taxon>
        <taxon>Bacilli</taxon>
        <taxon>Bacillales</taxon>
        <taxon>Bacillaceae</taxon>
        <taxon>Metabacillus</taxon>
    </lineage>
</organism>
<dbReference type="Proteomes" id="UP001597318">
    <property type="component" value="Unassembled WGS sequence"/>
</dbReference>